<evidence type="ECO:0000313" key="2">
    <source>
        <dbReference type="Proteomes" id="UP001060215"/>
    </source>
</evidence>
<accession>A0ACC0FLP1</accession>
<name>A0ACC0FLP1_9ERIC</name>
<dbReference type="EMBL" id="CM045771">
    <property type="protein sequence ID" value="KAI7989508.1"/>
    <property type="molecule type" value="Genomic_DNA"/>
</dbReference>
<organism evidence="1 2">
    <name type="scientific">Camellia lanceoleosa</name>
    <dbReference type="NCBI Taxonomy" id="1840588"/>
    <lineage>
        <taxon>Eukaryota</taxon>
        <taxon>Viridiplantae</taxon>
        <taxon>Streptophyta</taxon>
        <taxon>Embryophyta</taxon>
        <taxon>Tracheophyta</taxon>
        <taxon>Spermatophyta</taxon>
        <taxon>Magnoliopsida</taxon>
        <taxon>eudicotyledons</taxon>
        <taxon>Gunneridae</taxon>
        <taxon>Pentapetalae</taxon>
        <taxon>asterids</taxon>
        <taxon>Ericales</taxon>
        <taxon>Theaceae</taxon>
        <taxon>Camellia</taxon>
    </lineage>
</organism>
<sequence>MEIPHFSHNHPLTHHEEGELKAAVKCSCCDLPISAPFYGCTKCNFFIHKSCSELPRELDQLHIFHPIHPLILLSRPPRNKTTFKCYACEKSRRGFTYHCSYCQLDLCINCVSLVPPSKNPDEYHQIQLPTHEHPFILCPKDEKFDLSCIDCHLPIEEDSLYLCPICILFFHQSCADPPPKINHPFHSKHPLILLYRTSDCKSISFRCNACGRHGSGRTYHCADCGFNMHVPCSRLMPTVKSDIHQHPLAFFQFYIDISLISQTCDRRLDRPYFRCVECDFSLHLDCYPSLPHFVKHVSHRHYLTITDSPIKDYSDEDDDSEFYCDACEERRNLYDRSYYCAEPECHFVAHIKCLISEILPLLEEEWSLASKIVKEKSDKEVISSLVEELASLAGGSVGIESMENPTLAELDVEIAKLQVEIEVLTAKLGALERRRTHLAATTI</sequence>
<comment type="caution">
    <text evidence="1">The sequence shown here is derived from an EMBL/GenBank/DDBJ whole genome shotgun (WGS) entry which is preliminary data.</text>
</comment>
<keyword evidence="2" id="KW-1185">Reference proteome</keyword>
<reference evidence="1 2" key="1">
    <citation type="journal article" date="2022" name="Plant J.">
        <title>Chromosome-level genome of Camellia lanceoleosa provides a valuable resource for understanding genome evolution and self-incompatibility.</title>
        <authorList>
            <person name="Gong W."/>
            <person name="Xiao S."/>
            <person name="Wang L."/>
            <person name="Liao Z."/>
            <person name="Chang Y."/>
            <person name="Mo W."/>
            <person name="Hu G."/>
            <person name="Li W."/>
            <person name="Zhao G."/>
            <person name="Zhu H."/>
            <person name="Hu X."/>
            <person name="Ji K."/>
            <person name="Xiang X."/>
            <person name="Song Q."/>
            <person name="Yuan D."/>
            <person name="Jin S."/>
            <person name="Zhang L."/>
        </authorList>
    </citation>
    <scope>NUCLEOTIDE SEQUENCE [LARGE SCALE GENOMIC DNA]</scope>
    <source>
        <strain evidence="1">SQ_2022a</strain>
    </source>
</reference>
<gene>
    <name evidence="1" type="ORF">LOK49_LG13G01530</name>
</gene>
<protein>
    <submittedName>
        <fullName evidence="1">Uncharacterized protein</fullName>
    </submittedName>
</protein>
<proteinExistence type="predicted"/>
<dbReference type="Proteomes" id="UP001060215">
    <property type="component" value="Chromosome 14"/>
</dbReference>
<evidence type="ECO:0000313" key="1">
    <source>
        <dbReference type="EMBL" id="KAI7989508.1"/>
    </source>
</evidence>